<keyword evidence="1" id="KW-0472">Membrane</keyword>
<name>A0A7X2TCI4_9CLOT</name>
<proteinExistence type="predicted"/>
<feature type="transmembrane region" description="Helical" evidence="1">
    <location>
        <begin position="178"/>
        <end position="198"/>
    </location>
</feature>
<keyword evidence="3" id="KW-1185">Reference proteome</keyword>
<reference evidence="2 3" key="1">
    <citation type="submission" date="2019-08" db="EMBL/GenBank/DDBJ databases">
        <title>In-depth cultivation of the pig gut microbiome towards novel bacterial diversity and tailored functional studies.</title>
        <authorList>
            <person name="Wylensek D."/>
            <person name="Hitch T.C.A."/>
            <person name="Clavel T."/>
        </authorList>
    </citation>
    <scope>NUCLEOTIDE SEQUENCE [LARGE SCALE GENOMIC DNA]</scope>
    <source>
        <strain evidence="2 3">WCA-389-WT-23D1</strain>
    </source>
</reference>
<feature type="transmembrane region" description="Helical" evidence="1">
    <location>
        <begin position="92"/>
        <end position="121"/>
    </location>
</feature>
<evidence type="ECO:0000256" key="1">
    <source>
        <dbReference type="SAM" id="Phobius"/>
    </source>
</evidence>
<feature type="transmembrane region" description="Helical" evidence="1">
    <location>
        <begin position="29"/>
        <end position="46"/>
    </location>
</feature>
<protein>
    <submittedName>
        <fullName evidence="2">Uncharacterized protein</fullName>
    </submittedName>
</protein>
<dbReference type="AlphaFoldDB" id="A0A7X2TCI4"/>
<sequence>MVQTYSWEPLDGYPTKESIAKRAPIFSKWLYVLLWLIIPTVVAGIMSQNYVMSVAPGIYTLGAVLGMVCSVVYGVILLQLSSQEEGYRTAGIFRLIFSATSFIAAIISFDGLLLIFLRIIIDLVSEYHEYKTHSLILTGIDDFLSEKWKTLWKFYIGLMLVMFGCVIVCFVSYTLGSIVLLASAVGSIIVSIIKYIYIYQTATVFRAYSKNHFEEAL</sequence>
<evidence type="ECO:0000313" key="2">
    <source>
        <dbReference type="EMBL" id="MSS36158.1"/>
    </source>
</evidence>
<comment type="caution">
    <text evidence="2">The sequence shown here is derived from an EMBL/GenBank/DDBJ whole genome shotgun (WGS) entry which is preliminary data.</text>
</comment>
<accession>A0A7X2TCI4</accession>
<feature type="transmembrane region" description="Helical" evidence="1">
    <location>
        <begin position="58"/>
        <end position="80"/>
    </location>
</feature>
<dbReference type="EMBL" id="VUMD01000004">
    <property type="protein sequence ID" value="MSS36158.1"/>
    <property type="molecule type" value="Genomic_DNA"/>
</dbReference>
<feature type="transmembrane region" description="Helical" evidence="1">
    <location>
        <begin position="152"/>
        <end position="171"/>
    </location>
</feature>
<evidence type="ECO:0000313" key="3">
    <source>
        <dbReference type="Proteomes" id="UP000429958"/>
    </source>
</evidence>
<dbReference type="RefSeq" id="WP_154471643.1">
    <property type="nucleotide sequence ID" value="NZ_VUMD01000004.1"/>
</dbReference>
<dbReference type="Proteomes" id="UP000429958">
    <property type="component" value="Unassembled WGS sequence"/>
</dbReference>
<organism evidence="2 3">
    <name type="scientific">Clostridium porci</name>
    <dbReference type="NCBI Taxonomy" id="2605778"/>
    <lineage>
        <taxon>Bacteria</taxon>
        <taxon>Bacillati</taxon>
        <taxon>Bacillota</taxon>
        <taxon>Clostridia</taxon>
        <taxon>Eubacteriales</taxon>
        <taxon>Clostridiaceae</taxon>
        <taxon>Clostridium</taxon>
    </lineage>
</organism>
<keyword evidence="1" id="KW-0812">Transmembrane</keyword>
<keyword evidence="1" id="KW-1133">Transmembrane helix</keyword>
<gene>
    <name evidence="2" type="ORF">FYJ39_06120</name>
</gene>